<evidence type="ECO:0000256" key="2">
    <source>
        <dbReference type="ARBA" id="ARBA00022692"/>
    </source>
</evidence>
<proteinExistence type="predicted"/>
<dbReference type="GO" id="GO:0015187">
    <property type="term" value="F:glycine transmembrane transporter activity"/>
    <property type="evidence" value="ECO:0007669"/>
    <property type="project" value="Ensembl"/>
</dbReference>
<feature type="transmembrane region" description="Helical" evidence="6">
    <location>
        <begin position="267"/>
        <end position="285"/>
    </location>
</feature>
<evidence type="ECO:0000256" key="1">
    <source>
        <dbReference type="ARBA" id="ARBA00004141"/>
    </source>
</evidence>
<feature type="transmembrane region" description="Helical" evidence="6">
    <location>
        <begin position="84"/>
        <end position="106"/>
    </location>
</feature>
<feature type="region of interest" description="Disordered" evidence="5">
    <location>
        <begin position="26"/>
        <end position="51"/>
    </location>
</feature>
<feature type="transmembrane region" description="Helical" evidence="6">
    <location>
        <begin position="383"/>
        <end position="400"/>
    </location>
</feature>
<keyword evidence="2 6" id="KW-0812">Transmembrane</keyword>
<sequence length="483" mass="53424">MPVTKSAQGPQGAVDLKLDLRCPPENAKKLQNKDSSFLNGNPSESPDSEKTKGITEFQTLVHLLKSNIGTGILGLPLAVRNAGILMGPLSLLAIGFISTHCMYILVRCAQRFCHRLNKPFLDYGDTVMYGLKAGPSAWLQNHAHWGRRIVSFFLIVTQLGFCCVYIVFLADNLKQVMDAVNSTTNSCHYNETVIPTHTMDSRLYMLSFLPFLLLLAFVRNLRVLTIFSMLANISMLVSLIILTQYIVQGIPDPRGLPLVASWNTYPLFFGTAMFSFESIGVVLPLENKMKDARRFPAILYLGMSIVTAMYIGIGALGYLRFGNDIKASITLNLPNCWLYQSVKLLYVFGILCSYSLQFYVPAEIIVPFAVSRVSKRWALPLDLSIRLAMVCLTCILAILIPRLDLVLSLVGSMSSSALALIIPPLLEITTYYSEGMSPLTIIKDVLISILGFVGLVVGTYQALDNLIQPTDHLTISNSTIFTQ</sequence>
<keyword evidence="4 6" id="KW-0472">Membrane</keyword>
<evidence type="ECO:0000313" key="8">
    <source>
        <dbReference type="Ensembl" id="ENSEASP00005001709.2"/>
    </source>
</evidence>
<dbReference type="GO" id="GO:0055038">
    <property type="term" value="C:recycling endosome membrane"/>
    <property type="evidence" value="ECO:0007669"/>
    <property type="project" value="Ensembl"/>
</dbReference>
<feature type="transmembrane region" description="Helical" evidence="6">
    <location>
        <begin position="149"/>
        <end position="168"/>
    </location>
</feature>
<reference evidence="8" key="3">
    <citation type="submission" date="2025-09" db="UniProtKB">
        <authorList>
            <consortium name="Ensembl"/>
        </authorList>
    </citation>
    <scope>IDENTIFICATION</scope>
</reference>
<dbReference type="OrthoDB" id="1684102at2759"/>
<name>A0A8C4PFJ2_EQUAS</name>
<evidence type="ECO:0000313" key="9">
    <source>
        <dbReference type="Proteomes" id="UP000694387"/>
    </source>
</evidence>
<organism evidence="8 9">
    <name type="scientific">Equus asinus</name>
    <name type="common">Donkey</name>
    <name type="synonym">Equus africanus asinus</name>
    <dbReference type="NCBI Taxonomy" id="9793"/>
    <lineage>
        <taxon>Eukaryota</taxon>
        <taxon>Metazoa</taxon>
        <taxon>Chordata</taxon>
        <taxon>Craniata</taxon>
        <taxon>Vertebrata</taxon>
        <taxon>Euteleostomi</taxon>
        <taxon>Mammalia</taxon>
        <taxon>Eutheria</taxon>
        <taxon>Laurasiatheria</taxon>
        <taxon>Perissodactyla</taxon>
        <taxon>Equidae</taxon>
        <taxon>Equus</taxon>
    </lineage>
</organism>
<feature type="domain" description="Amino acid transporter transmembrane" evidence="7">
    <location>
        <begin position="53"/>
        <end position="462"/>
    </location>
</feature>
<feature type="transmembrane region" description="Helical" evidence="6">
    <location>
        <begin position="344"/>
        <end position="371"/>
    </location>
</feature>
<reference evidence="8 9" key="1">
    <citation type="journal article" date="2020" name="Nat. Commun.">
        <title>Donkey genomes provide new insights into domestication and selection for coat color.</title>
        <authorList>
            <person name="Wang"/>
            <person name="C."/>
            <person name="Li"/>
            <person name="H."/>
            <person name="Guo"/>
            <person name="Y."/>
            <person name="Huang"/>
            <person name="J."/>
            <person name="Sun"/>
            <person name="Y."/>
            <person name="Min"/>
            <person name="J."/>
            <person name="Wang"/>
            <person name="J."/>
            <person name="Fang"/>
            <person name="X."/>
            <person name="Zhao"/>
            <person name="Z."/>
            <person name="Wang"/>
            <person name="S."/>
            <person name="Zhang"/>
            <person name="Y."/>
            <person name="Liu"/>
            <person name="Q."/>
            <person name="Jiang"/>
            <person name="Q."/>
            <person name="Wang"/>
            <person name="X."/>
            <person name="Guo"/>
            <person name="Y."/>
            <person name="Yang"/>
            <person name="C."/>
            <person name="Wang"/>
            <person name="Y."/>
            <person name="Tian"/>
            <person name="F."/>
            <person name="Zhuang"/>
            <person name="G."/>
            <person name="Fan"/>
            <person name="Y."/>
            <person name="Gao"/>
            <person name="Q."/>
            <person name="Li"/>
            <person name="Y."/>
            <person name="Ju"/>
            <person name="Z."/>
            <person name="Li"/>
            <person name="J."/>
            <person name="Li"/>
            <person name="R."/>
            <person name="Hou"/>
            <person name="M."/>
            <person name="Yang"/>
            <person name="G."/>
            <person name="Liu"/>
            <person name="G."/>
            <person name="Liu"/>
            <person name="W."/>
            <person name="Guo"/>
            <person name="J."/>
            <person name="Pan"/>
            <person name="S."/>
            <person name="Fan"/>
            <person name="G."/>
            <person name="Zhang"/>
            <person name="W."/>
            <person name="Zhang"/>
            <person name="R."/>
            <person name="Yu"/>
            <person name="J."/>
            <person name="Zhang"/>
            <person name="X."/>
            <person name="Yin"/>
            <person name="Q."/>
            <person name="Ji"/>
            <person name="C."/>
            <person name="Jin"/>
            <person name="Y."/>
            <person name="Yue"/>
            <person name="G."/>
            <person name="Liu"/>
            <person name="M."/>
            <person name="Xu"/>
            <person name="J."/>
            <person name="Liu"/>
            <person name="S."/>
            <person name="Jordana"/>
            <person name="J."/>
            <person name="Noce"/>
            <person name="A."/>
            <person name="Amills"/>
            <person name="M."/>
            <person name="Wu"/>
            <person name="D.D."/>
            <person name="Li"/>
            <person name="S."/>
            <person name="Zhou"/>
            <person name="X. and Zhong"/>
            <person name="J."/>
        </authorList>
    </citation>
    <scope>NUCLEOTIDE SEQUENCE [LARGE SCALE GENOMIC DNA]</scope>
</reference>
<dbReference type="InterPro" id="IPR013057">
    <property type="entry name" value="AA_transpt_TM"/>
</dbReference>
<feature type="compositionally biased region" description="Polar residues" evidence="5">
    <location>
        <begin position="33"/>
        <end position="45"/>
    </location>
</feature>
<feature type="transmembrane region" description="Helical" evidence="6">
    <location>
        <begin position="297"/>
        <end position="319"/>
    </location>
</feature>
<feature type="transmembrane region" description="Helical" evidence="6">
    <location>
        <begin position="445"/>
        <end position="463"/>
    </location>
</feature>
<dbReference type="Ensembl" id="ENSEAST00005001905.2">
    <property type="protein sequence ID" value="ENSEASP00005001709.2"/>
    <property type="gene ID" value="ENSEASG00005001376.2"/>
</dbReference>
<evidence type="ECO:0000256" key="3">
    <source>
        <dbReference type="ARBA" id="ARBA00022989"/>
    </source>
</evidence>
<dbReference type="Proteomes" id="UP000694387">
    <property type="component" value="Chromosome 9"/>
</dbReference>
<feature type="transmembrane region" description="Helical" evidence="6">
    <location>
        <begin position="225"/>
        <end position="247"/>
    </location>
</feature>
<dbReference type="GO" id="GO:0015193">
    <property type="term" value="F:L-proline transmembrane transporter activity"/>
    <property type="evidence" value="ECO:0007669"/>
    <property type="project" value="Ensembl"/>
</dbReference>
<feature type="transmembrane region" description="Helical" evidence="6">
    <location>
        <begin position="406"/>
        <end position="425"/>
    </location>
</feature>
<dbReference type="Pfam" id="PF01490">
    <property type="entry name" value="Aa_trans"/>
    <property type="match status" value="1"/>
</dbReference>
<comment type="subcellular location">
    <subcellularLocation>
        <location evidence="1">Membrane</location>
        <topology evidence="1">Multi-pass membrane protein</topology>
    </subcellularLocation>
</comment>
<dbReference type="KEGG" id="eai:106826809"/>
<dbReference type="AlphaFoldDB" id="A0A8C4PFJ2"/>
<dbReference type="PANTHER" id="PTHR22950">
    <property type="entry name" value="AMINO ACID TRANSPORTER"/>
    <property type="match status" value="1"/>
</dbReference>
<evidence type="ECO:0000256" key="5">
    <source>
        <dbReference type="SAM" id="MobiDB-lite"/>
    </source>
</evidence>
<dbReference type="GO" id="GO:0005789">
    <property type="term" value="C:endoplasmic reticulum membrane"/>
    <property type="evidence" value="ECO:0007669"/>
    <property type="project" value="Ensembl"/>
</dbReference>
<evidence type="ECO:0000256" key="6">
    <source>
        <dbReference type="SAM" id="Phobius"/>
    </source>
</evidence>
<protein>
    <submittedName>
        <fullName evidence="8">Solute carrier family 36 member 2</fullName>
    </submittedName>
</protein>
<keyword evidence="3 6" id="KW-1133">Transmembrane helix</keyword>
<dbReference type="GO" id="GO:0015824">
    <property type="term" value="P:proline transport"/>
    <property type="evidence" value="ECO:0007669"/>
    <property type="project" value="Ensembl"/>
</dbReference>
<dbReference type="GO" id="GO:0005774">
    <property type="term" value="C:vacuolar membrane"/>
    <property type="evidence" value="ECO:0007669"/>
    <property type="project" value="TreeGrafter"/>
</dbReference>
<reference evidence="8" key="2">
    <citation type="submission" date="2025-08" db="UniProtKB">
        <authorList>
            <consortium name="Ensembl"/>
        </authorList>
    </citation>
    <scope>IDENTIFICATION</scope>
</reference>
<dbReference type="PANTHER" id="PTHR22950:SF185">
    <property type="entry name" value="PROTON-COUPLED AMINO ACID TRANSPORTER 2"/>
    <property type="match status" value="1"/>
</dbReference>
<keyword evidence="9" id="KW-1185">Reference proteome</keyword>
<dbReference type="GeneID" id="106826809"/>
<dbReference type="GO" id="GO:0005886">
    <property type="term" value="C:plasma membrane"/>
    <property type="evidence" value="ECO:0007669"/>
    <property type="project" value="Ensembl"/>
</dbReference>
<dbReference type="GO" id="GO:0005297">
    <property type="term" value="F:proline:proton symporter activity"/>
    <property type="evidence" value="ECO:0007669"/>
    <property type="project" value="Ensembl"/>
</dbReference>
<dbReference type="GeneTree" id="ENSGT00940000162044"/>
<feature type="transmembrane region" description="Helical" evidence="6">
    <location>
        <begin position="201"/>
        <end position="218"/>
    </location>
</feature>
<dbReference type="GO" id="GO:0015180">
    <property type="term" value="F:L-alanine transmembrane transporter activity"/>
    <property type="evidence" value="ECO:0007669"/>
    <property type="project" value="Ensembl"/>
</dbReference>
<gene>
    <name evidence="8" type="primary">SLC36A2</name>
</gene>
<evidence type="ECO:0000256" key="4">
    <source>
        <dbReference type="ARBA" id="ARBA00023136"/>
    </source>
</evidence>
<accession>A0A8C4PFJ2</accession>
<evidence type="ECO:0000259" key="7">
    <source>
        <dbReference type="Pfam" id="PF01490"/>
    </source>
</evidence>